<evidence type="ECO:0000256" key="11">
    <source>
        <dbReference type="PROSITE-ProRule" id="PRU01360"/>
    </source>
</evidence>
<reference evidence="16" key="1">
    <citation type="submission" date="2021-12" db="EMBL/GenBank/DDBJ databases">
        <authorList>
            <person name="Veyrier F.J."/>
        </authorList>
    </citation>
    <scope>NUCLEOTIDE SEQUENCE</scope>
    <source>
        <strain evidence="16">SAG 1488-6</strain>
    </source>
</reference>
<dbReference type="EMBL" id="CP091512">
    <property type="protein sequence ID" value="UOO92829.1"/>
    <property type="molecule type" value="Genomic_DNA"/>
</dbReference>
<evidence type="ECO:0000256" key="8">
    <source>
        <dbReference type="ARBA" id="ARBA00023136"/>
    </source>
</evidence>
<reference evidence="16" key="2">
    <citation type="journal article" date="2022" name="Res Sq">
        <title>Evolution of multicellular longitudinally dividing oral cavity symbionts (Neisseriaceae).</title>
        <authorList>
            <person name="Nyongesa S."/>
            <person name="Weber P."/>
            <person name="Bernet E."/>
            <person name="Pullido F."/>
            <person name="Nieckarz M."/>
            <person name="Delaby M."/>
            <person name="Nieves C."/>
            <person name="Viehboeck T."/>
            <person name="Krause N."/>
            <person name="Rivera-Millot A."/>
            <person name="Nakamura A."/>
            <person name="Vischer N."/>
            <person name="VanNieuwenhze M."/>
            <person name="Brun Y."/>
            <person name="Cava F."/>
            <person name="Bulgheresi S."/>
            <person name="Veyrier F."/>
        </authorList>
    </citation>
    <scope>NUCLEOTIDE SEQUENCE</scope>
    <source>
        <strain evidence="16">SAG 1488-6</strain>
    </source>
</reference>
<feature type="domain" description="TonB-dependent receptor-like beta-barrel" evidence="14">
    <location>
        <begin position="252"/>
        <end position="681"/>
    </location>
</feature>
<gene>
    <name evidence="16" type="ORF">LVJ81_01925</name>
</gene>
<feature type="domain" description="TonB-dependent receptor plug" evidence="15">
    <location>
        <begin position="52"/>
        <end position="164"/>
    </location>
</feature>
<evidence type="ECO:0000256" key="6">
    <source>
        <dbReference type="ARBA" id="ARBA00022729"/>
    </source>
</evidence>
<keyword evidence="4 11" id="KW-1134">Transmembrane beta strand</keyword>
<sequence>MIRSLRPIVYCVCSALAALSSQAAWSANNEAETVLPTIIINADQATTANTHNQKISRDDLDKAGAHDLKTMVGYEPGVEVESQTGLNNGNFNIRGISEDRVLVMVDGLNLPDSFKDSFWYGGNNNRSKNGMTFGQNVVEPDTINTINVVKGPFEAQYSGEAIGGSVNMKTYNPEDLIAEGSRVGGLFKGGYNSGNQGWSSTLGGAAKGDVASGLVMYTHRSYGETQSAGAQSSEQDNDSNNLLLKGKLDLGTHQLSATGEYFKRNGHSQDLLSVGSLDDTASERMRTSLQYQYLPENNGSLQAIKMGYDYQDSDSELFQIEPSSRHFQGYDQSQHRFHTQGLWQFDAGVQHNIMTGLEYRNVTTSTNRHKTDYNASGVQVGAVDTLLYYPENQRDIWNVFVQDRMVFDNGLSLTPALRYTHETSTPNRDDFDRLKNQANVSFDQMAAKRSYSKILPSLKLNLPLNDENQLFASYAKGHKTPQFDSQGAASHSVLGGRIQYYNIPNFDLKPEESDSFEFGWQHDGDNTHAKITGFYNRYKNFIQESQTINTFYPSGRPPFPMVMELSAVNLDKVVTYGIEARGQYDFAPYWNVNGSFFWMRGVNQDDNSHLSSALPMKTRLGLAYANETWGANADWTITAAKTKYASADQTTPKTPGYGLLDLGAFWNVNKHTKLSLNAYNVLNKKYWLPADMLWLNTTGQLADKDSHTQMGRAIGANIQIKF</sequence>
<dbReference type="PANTHER" id="PTHR30069:SF29">
    <property type="entry name" value="HEMOGLOBIN AND HEMOGLOBIN-HAPTOGLOBIN-BINDING PROTEIN 1-RELATED"/>
    <property type="match status" value="1"/>
</dbReference>
<dbReference type="Pfam" id="PF07715">
    <property type="entry name" value="Plug"/>
    <property type="match status" value="1"/>
</dbReference>
<dbReference type="InterPro" id="IPR010949">
    <property type="entry name" value="TonB_Hb/transfer/lactofer_rcpt"/>
</dbReference>
<keyword evidence="5 11" id="KW-0812">Transmembrane</keyword>
<evidence type="ECO:0000256" key="7">
    <source>
        <dbReference type="ARBA" id="ARBA00023077"/>
    </source>
</evidence>
<evidence type="ECO:0000259" key="15">
    <source>
        <dbReference type="Pfam" id="PF07715"/>
    </source>
</evidence>
<proteinExistence type="inferred from homology"/>
<dbReference type="InterPro" id="IPR037066">
    <property type="entry name" value="Plug_dom_sf"/>
</dbReference>
<evidence type="ECO:0000256" key="4">
    <source>
        <dbReference type="ARBA" id="ARBA00022452"/>
    </source>
</evidence>
<dbReference type="PANTHER" id="PTHR30069">
    <property type="entry name" value="TONB-DEPENDENT OUTER MEMBRANE RECEPTOR"/>
    <property type="match status" value="1"/>
</dbReference>
<evidence type="ECO:0000256" key="10">
    <source>
        <dbReference type="ARBA" id="ARBA00023237"/>
    </source>
</evidence>
<evidence type="ECO:0000256" key="1">
    <source>
        <dbReference type="ARBA" id="ARBA00004571"/>
    </source>
</evidence>
<name>A0ABY4EAP2_VITST</name>
<keyword evidence="17" id="KW-1185">Reference proteome</keyword>
<evidence type="ECO:0000259" key="14">
    <source>
        <dbReference type="Pfam" id="PF00593"/>
    </source>
</evidence>
<dbReference type="SUPFAM" id="SSF56935">
    <property type="entry name" value="Porins"/>
    <property type="match status" value="1"/>
</dbReference>
<evidence type="ECO:0000256" key="12">
    <source>
        <dbReference type="RuleBase" id="RU003357"/>
    </source>
</evidence>
<dbReference type="Gene3D" id="2.170.130.10">
    <property type="entry name" value="TonB-dependent receptor, plug domain"/>
    <property type="match status" value="1"/>
</dbReference>
<accession>A0ABY4EAP2</accession>
<evidence type="ECO:0000313" key="17">
    <source>
        <dbReference type="Proteomes" id="UP000832034"/>
    </source>
</evidence>
<keyword evidence="6 13" id="KW-0732">Signal</keyword>
<keyword evidence="3 11" id="KW-0813">Transport</keyword>
<dbReference type="Gene3D" id="2.40.170.20">
    <property type="entry name" value="TonB-dependent receptor, beta-barrel domain"/>
    <property type="match status" value="1"/>
</dbReference>
<organism evidence="16 17">
    <name type="scientific">Vitreoscilla stercoraria</name>
    <dbReference type="NCBI Taxonomy" id="61"/>
    <lineage>
        <taxon>Bacteria</taxon>
        <taxon>Pseudomonadati</taxon>
        <taxon>Pseudomonadota</taxon>
        <taxon>Betaproteobacteria</taxon>
        <taxon>Neisseriales</taxon>
        <taxon>Neisseriaceae</taxon>
        <taxon>Vitreoscilla</taxon>
    </lineage>
</organism>
<dbReference type="RefSeq" id="WP_019957163.1">
    <property type="nucleotide sequence ID" value="NZ_CP091512.1"/>
</dbReference>
<dbReference type="PROSITE" id="PS52016">
    <property type="entry name" value="TONB_DEPENDENT_REC_3"/>
    <property type="match status" value="1"/>
</dbReference>
<keyword evidence="7 12" id="KW-0798">TonB box</keyword>
<keyword evidence="9 16" id="KW-0675">Receptor</keyword>
<evidence type="ECO:0000256" key="3">
    <source>
        <dbReference type="ARBA" id="ARBA00022448"/>
    </source>
</evidence>
<dbReference type="InterPro" id="IPR039426">
    <property type="entry name" value="TonB-dep_rcpt-like"/>
</dbReference>
<dbReference type="InterPro" id="IPR036942">
    <property type="entry name" value="Beta-barrel_TonB_sf"/>
</dbReference>
<dbReference type="InterPro" id="IPR012910">
    <property type="entry name" value="Plug_dom"/>
</dbReference>
<evidence type="ECO:0000256" key="5">
    <source>
        <dbReference type="ARBA" id="ARBA00022692"/>
    </source>
</evidence>
<dbReference type="CDD" id="cd01347">
    <property type="entry name" value="ligand_gated_channel"/>
    <property type="match status" value="1"/>
</dbReference>
<dbReference type="Pfam" id="PF00593">
    <property type="entry name" value="TonB_dep_Rec_b-barrel"/>
    <property type="match status" value="1"/>
</dbReference>
<feature type="signal peptide" evidence="13">
    <location>
        <begin position="1"/>
        <end position="26"/>
    </location>
</feature>
<comment type="subcellular location">
    <subcellularLocation>
        <location evidence="1 11">Cell outer membrane</location>
        <topology evidence="1 11">Multi-pass membrane protein</topology>
    </subcellularLocation>
</comment>
<evidence type="ECO:0000313" key="16">
    <source>
        <dbReference type="EMBL" id="UOO92829.1"/>
    </source>
</evidence>
<evidence type="ECO:0000256" key="9">
    <source>
        <dbReference type="ARBA" id="ARBA00023170"/>
    </source>
</evidence>
<dbReference type="InterPro" id="IPR000531">
    <property type="entry name" value="Beta-barrel_TonB"/>
</dbReference>
<protein>
    <submittedName>
        <fullName evidence="16">TonB-dependent hemoglobin/transferrin/lactoferrin family receptor</fullName>
    </submittedName>
</protein>
<evidence type="ECO:0000256" key="2">
    <source>
        <dbReference type="ARBA" id="ARBA00009810"/>
    </source>
</evidence>
<keyword evidence="10 11" id="KW-0998">Cell outer membrane</keyword>
<comment type="similarity">
    <text evidence="2 11 12">Belongs to the TonB-dependent receptor family.</text>
</comment>
<evidence type="ECO:0000256" key="13">
    <source>
        <dbReference type="SAM" id="SignalP"/>
    </source>
</evidence>
<dbReference type="NCBIfam" id="TIGR01786">
    <property type="entry name" value="TonB-hemlactrns"/>
    <property type="match status" value="1"/>
</dbReference>
<keyword evidence="8 11" id="KW-0472">Membrane</keyword>
<feature type="chain" id="PRO_5047154248" evidence="13">
    <location>
        <begin position="27"/>
        <end position="722"/>
    </location>
</feature>
<dbReference type="Proteomes" id="UP000832034">
    <property type="component" value="Chromosome"/>
</dbReference>